<evidence type="ECO:0000256" key="3">
    <source>
        <dbReference type="ARBA" id="ARBA00023204"/>
    </source>
</evidence>
<dbReference type="Pfam" id="PF03167">
    <property type="entry name" value="UDG"/>
    <property type="match status" value="1"/>
</dbReference>
<dbReference type="InterPro" id="IPR005122">
    <property type="entry name" value="Uracil-DNA_glycosylase-like"/>
</dbReference>
<dbReference type="EMBL" id="CP031037">
    <property type="protein sequence ID" value="QDZ20979.1"/>
    <property type="molecule type" value="Genomic_DNA"/>
</dbReference>
<dbReference type="Gene3D" id="3.40.470.10">
    <property type="entry name" value="Uracil-DNA glycosylase-like domain"/>
    <property type="match status" value="1"/>
</dbReference>
<dbReference type="OrthoDB" id="565731at2759"/>
<proteinExistence type="predicted"/>
<dbReference type="SUPFAM" id="SSF52141">
    <property type="entry name" value="Uracil-DNA glycosylase-like"/>
    <property type="match status" value="1"/>
</dbReference>
<evidence type="ECO:0000256" key="1">
    <source>
        <dbReference type="ARBA" id="ARBA00022763"/>
    </source>
</evidence>
<dbReference type="AlphaFoldDB" id="A0A5B8MKR3"/>
<dbReference type="STRING" id="1764295.A0A5B8MKR3"/>
<dbReference type="GO" id="GO:0008263">
    <property type="term" value="F:pyrimidine-specific mismatch base pair DNA N-glycosylase activity"/>
    <property type="evidence" value="ECO:0007669"/>
    <property type="project" value="TreeGrafter"/>
</dbReference>
<organism evidence="7 8">
    <name type="scientific">Chloropicon primus</name>
    <dbReference type="NCBI Taxonomy" id="1764295"/>
    <lineage>
        <taxon>Eukaryota</taxon>
        <taxon>Viridiplantae</taxon>
        <taxon>Chlorophyta</taxon>
        <taxon>Chloropicophyceae</taxon>
        <taxon>Chloropicales</taxon>
        <taxon>Chloropicaceae</taxon>
        <taxon>Chloropicon</taxon>
    </lineage>
</organism>
<dbReference type="PANTHER" id="PTHR12159:SF9">
    <property type="entry name" value="G_T MISMATCH-SPECIFIC THYMINE DNA GLYCOSYLASE"/>
    <property type="match status" value="1"/>
</dbReference>
<evidence type="ECO:0000256" key="2">
    <source>
        <dbReference type="ARBA" id="ARBA00022801"/>
    </source>
</evidence>
<sequence>MNRGVFEKYAFVGAGKGYAQRKRGENENENENEKGKGKGSCSAKRRRREEGGGLEAKLGKKPLRLILVGHNPSQHAWASGHYYSNPSNRMWKILRETGIAPEELVRGCEDDGSMQESCGVGFIDVGVGMPGTDSSQFTTKDMATASKNFYAHLSTHLERASESIGCLCGKCGSPKLVAFTGKKQFVELVNADRLRLNMKKVQTVPLGPQDSRLLPQDWPFGRTDADTRVWVLTSTSGASALTNSARIAPYADLSAELAKIPWPLPKDEVLRCHQAPPEKESPPPTTTSL</sequence>
<name>A0A5B8MKR3_9CHLO</name>
<dbReference type="CDD" id="cd10028">
    <property type="entry name" value="UDG-F2_TDG_MUG"/>
    <property type="match status" value="1"/>
</dbReference>
<evidence type="ECO:0000256" key="4">
    <source>
        <dbReference type="SAM" id="MobiDB-lite"/>
    </source>
</evidence>
<feature type="compositionally biased region" description="Basic and acidic residues" evidence="4">
    <location>
        <begin position="22"/>
        <end position="36"/>
    </location>
</feature>
<keyword evidence="1" id="KW-0227">DNA damage</keyword>
<reference evidence="7 8" key="1">
    <citation type="submission" date="2018-07" db="EMBL/GenBank/DDBJ databases">
        <title>The complete nuclear genome of the prasinophyte Chloropicon primus (CCMP1205).</title>
        <authorList>
            <person name="Pombert J.-F."/>
            <person name="Otis C."/>
            <person name="Turmel M."/>
            <person name="Lemieux C."/>
        </authorList>
    </citation>
    <scope>NUCLEOTIDE SEQUENCE [LARGE SCALE GENOMIC DNA]</scope>
    <source>
        <strain evidence="7 8">CCMP1205</strain>
    </source>
</reference>
<feature type="region of interest" description="Disordered" evidence="4">
    <location>
        <begin position="17"/>
        <end position="55"/>
    </location>
</feature>
<evidence type="ECO:0000313" key="6">
    <source>
        <dbReference type="EMBL" id="CAD9712223.1"/>
    </source>
</evidence>
<dbReference type="InterPro" id="IPR036895">
    <property type="entry name" value="Uracil-DNA_glycosylase-like_sf"/>
</dbReference>
<evidence type="ECO:0000313" key="7">
    <source>
        <dbReference type="EMBL" id="QDZ20979.1"/>
    </source>
</evidence>
<accession>A0A5B8MKR3</accession>
<dbReference type="InterPro" id="IPR015637">
    <property type="entry name" value="MUG/TDG"/>
</dbReference>
<dbReference type="Proteomes" id="UP000316726">
    <property type="component" value="Chromosome 4"/>
</dbReference>
<gene>
    <name evidence="7" type="ORF">A3770_04p34970</name>
    <name evidence="6" type="ORF">CPRI1469_LOCUS1064</name>
</gene>
<evidence type="ECO:0000313" key="8">
    <source>
        <dbReference type="Proteomes" id="UP000316726"/>
    </source>
</evidence>
<dbReference type="GO" id="GO:0006285">
    <property type="term" value="P:base-excision repair, AP site formation"/>
    <property type="evidence" value="ECO:0007669"/>
    <property type="project" value="InterPro"/>
</dbReference>
<evidence type="ECO:0000259" key="5">
    <source>
        <dbReference type="Pfam" id="PF03167"/>
    </source>
</evidence>
<keyword evidence="3" id="KW-0234">DNA repair</keyword>
<dbReference type="EMBL" id="HBHL01001863">
    <property type="protein sequence ID" value="CAD9712223.1"/>
    <property type="molecule type" value="Transcribed_RNA"/>
</dbReference>
<keyword evidence="8" id="KW-1185">Reference proteome</keyword>
<protein>
    <submittedName>
        <fullName evidence="7">DNA glycosylase</fullName>
    </submittedName>
</protein>
<reference evidence="6" key="2">
    <citation type="submission" date="2021-01" db="EMBL/GenBank/DDBJ databases">
        <authorList>
            <person name="Corre E."/>
            <person name="Pelletier E."/>
            <person name="Niang G."/>
            <person name="Scheremetjew M."/>
            <person name="Finn R."/>
            <person name="Kale V."/>
            <person name="Holt S."/>
            <person name="Cochrane G."/>
            <person name="Meng A."/>
            <person name="Brown T."/>
            <person name="Cohen L."/>
        </authorList>
    </citation>
    <scope>NUCLEOTIDE SEQUENCE</scope>
    <source>
        <strain evidence="6">CCMP1205</strain>
    </source>
</reference>
<feature type="domain" description="Uracil-DNA glycosylase-like" evidence="5">
    <location>
        <begin position="58"/>
        <end position="246"/>
    </location>
</feature>
<dbReference type="GO" id="GO:0004844">
    <property type="term" value="F:uracil DNA N-glycosylase activity"/>
    <property type="evidence" value="ECO:0007669"/>
    <property type="project" value="TreeGrafter"/>
</dbReference>
<keyword evidence="2" id="KW-0378">Hydrolase</keyword>
<dbReference type="PANTHER" id="PTHR12159">
    <property type="entry name" value="G/T AND G/U MISMATCH-SPECIFIC DNA GLYCOSYLASE"/>
    <property type="match status" value="1"/>
</dbReference>